<accession>A0A4Q7YG72</accession>
<dbReference type="Proteomes" id="UP000292958">
    <property type="component" value="Unassembled WGS sequence"/>
</dbReference>
<comment type="caution">
    <text evidence="1">The sequence shown here is derived from an EMBL/GenBank/DDBJ whole genome shotgun (WGS) entry which is preliminary data.</text>
</comment>
<name>A0A4Q7YG72_9BACT</name>
<evidence type="ECO:0000313" key="2">
    <source>
        <dbReference type="Proteomes" id="UP000292958"/>
    </source>
</evidence>
<dbReference type="EMBL" id="SHKW01000002">
    <property type="protein sequence ID" value="RZU35774.1"/>
    <property type="molecule type" value="Genomic_DNA"/>
</dbReference>
<reference evidence="1 2" key="1">
    <citation type="submission" date="2019-02" db="EMBL/GenBank/DDBJ databases">
        <title>Genomic Encyclopedia of Archaeal and Bacterial Type Strains, Phase II (KMG-II): from individual species to whole genera.</title>
        <authorList>
            <person name="Goeker M."/>
        </authorList>
    </citation>
    <scope>NUCLEOTIDE SEQUENCE [LARGE SCALE GENOMIC DNA]</scope>
    <source>
        <strain evidence="1 2">DSM 18101</strain>
    </source>
</reference>
<keyword evidence="2" id="KW-1185">Reference proteome</keyword>
<dbReference type="AlphaFoldDB" id="A0A4Q7YG72"/>
<sequence length="72" mass="8019">MPGLCPVAVLLRIISGRDAEYCSGAEYFGEIDRVLTTVILRHEETALGIEDVPPDSSVRSRFFCIRIHLSAR</sequence>
<protein>
    <submittedName>
        <fullName evidence="1">Uncharacterized protein</fullName>
    </submittedName>
</protein>
<organism evidence="1 2">
    <name type="scientific">Edaphobacter modestus</name>
    <dbReference type="NCBI Taxonomy" id="388466"/>
    <lineage>
        <taxon>Bacteria</taxon>
        <taxon>Pseudomonadati</taxon>
        <taxon>Acidobacteriota</taxon>
        <taxon>Terriglobia</taxon>
        <taxon>Terriglobales</taxon>
        <taxon>Acidobacteriaceae</taxon>
        <taxon>Edaphobacter</taxon>
    </lineage>
</organism>
<gene>
    <name evidence="1" type="ORF">BDD14_5876</name>
</gene>
<evidence type="ECO:0000313" key="1">
    <source>
        <dbReference type="EMBL" id="RZU35774.1"/>
    </source>
</evidence>
<proteinExistence type="predicted"/>